<dbReference type="OrthoDB" id="20368at2759"/>
<dbReference type="InterPro" id="IPR007243">
    <property type="entry name" value="Atg6/Beclin"/>
</dbReference>
<feature type="domain" description="Atg6/beclin coiled-coil" evidence="4">
    <location>
        <begin position="143"/>
        <end position="271"/>
    </location>
</feature>
<dbReference type="Gene3D" id="1.10.418.40">
    <property type="entry name" value="Autophagy protein 6/Beclin 1"/>
    <property type="match status" value="1"/>
</dbReference>
<dbReference type="Pfam" id="PF04111">
    <property type="entry name" value="APG6"/>
    <property type="match status" value="1"/>
</dbReference>
<evidence type="ECO:0000313" key="6">
    <source>
        <dbReference type="Proteomes" id="UP000054454"/>
    </source>
</evidence>
<evidence type="ECO:0000256" key="2">
    <source>
        <dbReference type="SAM" id="Coils"/>
    </source>
</evidence>
<accession>A0A0W4ZQU1</accession>
<dbReference type="InterPro" id="IPR038274">
    <property type="entry name" value="Atg6/Beclin_C_sf"/>
</dbReference>
<evidence type="ECO:0000259" key="3">
    <source>
        <dbReference type="Pfam" id="PF04111"/>
    </source>
</evidence>
<dbReference type="PANTHER" id="PTHR12768">
    <property type="entry name" value="BECLIN 1"/>
    <property type="match status" value="1"/>
</dbReference>
<dbReference type="GeneID" id="28935264"/>
<keyword evidence="2" id="KW-0175">Coiled coil</keyword>
<dbReference type="GO" id="GO:0030674">
    <property type="term" value="F:protein-macromolecule adaptor activity"/>
    <property type="evidence" value="ECO:0007669"/>
    <property type="project" value="TreeGrafter"/>
</dbReference>
<gene>
    <name evidence="5" type="ORF">T552_00447</name>
</gene>
<evidence type="ECO:0000259" key="4">
    <source>
        <dbReference type="Pfam" id="PF17675"/>
    </source>
</evidence>
<dbReference type="InterPro" id="IPR041691">
    <property type="entry name" value="Atg6/beclin_CC"/>
</dbReference>
<comment type="caution">
    <text evidence="5">The sequence shown here is derived from an EMBL/GenBank/DDBJ whole genome shotgun (WGS) entry which is preliminary data.</text>
</comment>
<proteinExistence type="inferred from homology"/>
<dbReference type="InterPro" id="IPR040455">
    <property type="entry name" value="Atg6_BARA"/>
</dbReference>
<dbReference type="EMBL" id="LFVZ01000002">
    <property type="protein sequence ID" value="KTW30735.1"/>
    <property type="molecule type" value="Genomic_DNA"/>
</dbReference>
<feature type="coiled-coil region" evidence="2">
    <location>
        <begin position="208"/>
        <end position="235"/>
    </location>
</feature>
<dbReference type="PANTHER" id="PTHR12768:SF4">
    <property type="entry name" value="BECLIN-1"/>
    <property type="match status" value="1"/>
</dbReference>
<evidence type="ECO:0000256" key="1">
    <source>
        <dbReference type="ARBA" id="ARBA00005965"/>
    </source>
</evidence>
<dbReference type="GO" id="GO:0034271">
    <property type="term" value="C:phosphatidylinositol 3-kinase complex, class III, type I"/>
    <property type="evidence" value="ECO:0007669"/>
    <property type="project" value="TreeGrafter"/>
</dbReference>
<dbReference type="VEuPathDB" id="FungiDB:T552_00447"/>
<feature type="domain" description="Atg6 BARA" evidence="3">
    <location>
        <begin position="274"/>
        <end position="456"/>
    </location>
</feature>
<dbReference type="AlphaFoldDB" id="A0A0W4ZQU1"/>
<dbReference type="GO" id="GO:0000045">
    <property type="term" value="P:autophagosome assembly"/>
    <property type="evidence" value="ECO:0007669"/>
    <property type="project" value="TreeGrafter"/>
</dbReference>
<dbReference type="GO" id="GO:0000423">
    <property type="term" value="P:mitophagy"/>
    <property type="evidence" value="ECO:0007669"/>
    <property type="project" value="TreeGrafter"/>
</dbReference>
<keyword evidence="6" id="KW-1185">Reference proteome</keyword>
<dbReference type="GO" id="GO:0034272">
    <property type="term" value="C:phosphatidylinositol 3-kinase complex, class III, type II"/>
    <property type="evidence" value="ECO:0007669"/>
    <property type="project" value="TreeGrafter"/>
</dbReference>
<dbReference type="GO" id="GO:0000407">
    <property type="term" value="C:phagophore assembly site"/>
    <property type="evidence" value="ECO:0007669"/>
    <property type="project" value="TreeGrafter"/>
</dbReference>
<dbReference type="GO" id="GO:0006995">
    <property type="term" value="P:cellular response to nitrogen starvation"/>
    <property type="evidence" value="ECO:0007669"/>
    <property type="project" value="TreeGrafter"/>
</dbReference>
<dbReference type="GO" id="GO:0045324">
    <property type="term" value="P:late endosome to vacuole transport"/>
    <property type="evidence" value="ECO:0007669"/>
    <property type="project" value="TreeGrafter"/>
</dbReference>
<dbReference type="RefSeq" id="XP_018227331.1">
    <property type="nucleotide sequence ID" value="XM_018369062.1"/>
</dbReference>
<evidence type="ECO:0000313" key="5">
    <source>
        <dbReference type="EMBL" id="KTW30735.1"/>
    </source>
</evidence>
<comment type="similarity">
    <text evidence="1">Belongs to the beclin family.</text>
</comment>
<dbReference type="GO" id="GO:0043548">
    <property type="term" value="F:phosphatidylinositol 3-kinase binding"/>
    <property type="evidence" value="ECO:0007669"/>
    <property type="project" value="TreeGrafter"/>
</dbReference>
<protein>
    <submittedName>
        <fullName evidence="5">Uncharacterized protein</fullName>
    </submittedName>
</protein>
<dbReference type="Gene3D" id="6.10.250.3110">
    <property type="match status" value="1"/>
</dbReference>
<sequence>MTPFMSLVCQYCKSPLGFENLKELNRATFNLVVGSLKEKRKQVFYEEEEEEENIPLLFPESRKKYYNEAINRLISELREDEVEKEKDCKNISYILFEDEYLKRYDTLVSDTFQLNDIEGRFHEAATFEHLFHNMSFLSDARHPICSECCEKQLNNMSKHLEHLKNERDAYIGILNHINDHIFDNEEIEKIKMEIEDNLKKEAVAVKTITQLRKKQQDIEKEVKKLEEESLILDKEEEIFWKKRNLFLLKLQEFQNERDALNLQYDYNIKQLEELEETNVYKDIFCISHDGQFGTINDLKFGRLPSYPANWDEINAAWGLIVLSLHSIAKKLNFKFSEYKLNPLGSTSTIHKLELHTNSSYPSKSISLELYNSDHLLIKRFFMQKKFDIAMISFLACLKQIGDHLKQIDSSFKFPYKIQKDKIGNATISISFNPDEIWTRSLKYLLTNLKYIIAYTTRRSS</sequence>
<reference evidence="6" key="1">
    <citation type="journal article" date="2016" name="Nat. Commun.">
        <title>Genome analysis of three Pneumocystis species reveals adaptation mechanisms to life exclusively in mammalian hosts.</title>
        <authorList>
            <person name="Ma L."/>
            <person name="Chen Z."/>
            <person name="Huang D.W."/>
            <person name="Kutty G."/>
            <person name="Ishihara M."/>
            <person name="Wang H."/>
            <person name="Abouelleil A."/>
            <person name="Bishop L."/>
            <person name="Davey E."/>
            <person name="Deng R."/>
            <person name="Deng X."/>
            <person name="Fan L."/>
            <person name="Fantoni G."/>
            <person name="Fitzgerald M."/>
            <person name="Gogineni E."/>
            <person name="Goldberg J.M."/>
            <person name="Handley G."/>
            <person name="Hu X."/>
            <person name="Huber C."/>
            <person name="Jiao X."/>
            <person name="Jones K."/>
            <person name="Levin J.Z."/>
            <person name="Liu Y."/>
            <person name="Macdonald P."/>
            <person name="Melnikov A."/>
            <person name="Raley C."/>
            <person name="Sassi M."/>
            <person name="Sherman B.T."/>
            <person name="Song X."/>
            <person name="Sykes S."/>
            <person name="Tran B."/>
            <person name="Walsh L."/>
            <person name="Xia Y."/>
            <person name="Yang J."/>
            <person name="Young S."/>
            <person name="Zeng Q."/>
            <person name="Zheng X."/>
            <person name="Stephens R."/>
            <person name="Nusbaum C."/>
            <person name="Birren B.W."/>
            <person name="Azadi P."/>
            <person name="Lempicki R.A."/>
            <person name="Cuomo C.A."/>
            <person name="Kovacs J.A."/>
        </authorList>
    </citation>
    <scope>NUCLEOTIDE SEQUENCE [LARGE SCALE GENOMIC DNA]</scope>
    <source>
        <strain evidence="6">B80</strain>
    </source>
</reference>
<dbReference type="Pfam" id="PF17675">
    <property type="entry name" value="APG6_N"/>
    <property type="match status" value="1"/>
</dbReference>
<name>A0A0W4ZQU1_PNEC8</name>
<dbReference type="Proteomes" id="UP000054454">
    <property type="component" value="Unassembled WGS sequence"/>
</dbReference>
<organism evidence="5 6">
    <name type="scientific">Pneumocystis carinii (strain B80)</name>
    <name type="common">Rat pneumocystis pneumonia agent</name>
    <name type="synonym">Pneumocystis carinii f. sp. carinii</name>
    <dbReference type="NCBI Taxonomy" id="1408658"/>
    <lineage>
        <taxon>Eukaryota</taxon>
        <taxon>Fungi</taxon>
        <taxon>Dikarya</taxon>
        <taxon>Ascomycota</taxon>
        <taxon>Taphrinomycotina</taxon>
        <taxon>Pneumocystomycetes</taxon>
        <taxon>Pneumocystaceae</taxon>
        <taxon>Pneumocystis</taxon>
    </lineage>
</organism>